<dbReference type="PIRSF" id="PIRSF002674">
    <property type="entry name" value="VSP"/>
    <property type="match status" value="1"/>
</dbReference>
<dbReference type="Proteomes" id="UP000032304">
    <property type="component" value="Chromosome 10"/>
</dbReference>
<feature type="signal peptide" evidence="4">
    <location>
        <begin position="1"/>
        <end position="21"/>
    </location>
</feature>
<dbReference type="AlphaFoldDB" id="A0A0D2SP97"/>
<comment type="similarity">
    <text evidence="3">Belongs to the APS1/VSP family.</text>
</comment>
<proteinExistence type="inferred from homology"/>
<evidence type="ECO:0000256" key="1">
    <source>
        <dbReference type="ARBA" id="ARBA00022729"/>
    </source>
</evidence>
<dbReference type="GO" id="GO:0045735">
    <property type="term" value="F:nutrient reservoir activity"/>
    <property type="evidence" value="ECO:0007669"/>
    <property type="project" value="UniProtKB-UniRule"/>
</dbReference>
<sequence length="278" mass="31074">MASQPLTFLFLLLLTASVLESSTSFEPNIRLPTTATIVPRSDIDDDLYCASWQLAVETNNAGSWAAIPSRCVPFVRDYMTGQRYASDCEVVANYSLAYASTVKIASDGKDAWVFDVDETLLTNLPYYRDHGFGINGIEKNTHPDLSWLGRSEIFNESCWDEWVAEAKAPAIPSSLKLYNGLKQMRFKIFVLTGRSEHQRNDTRKNLELAGYTGWEGLILRGASDGGTPATIFKSERRSVLVNEGYRIHGNSGDQWSDLLGFAVAKRSFKLPNPMYYIA</sequence>
<keyword evidence="3" id="KW-0758">Storage protein</keyword>
<keyword evidence="2" id="KW-0325">Glycoprotein</keyword>
<dbReference type="EMBL" id="CM001749">
    <property type="protein sequence ID" value="KJB65053.1"/>
    <property type="molecule type" value="Genomic_DNA"/>
</dbReference>
<dbReference type="Gene3D" id="3.40.50.1000">
    <property type="entry name" value="HAD superfamily/HAD-like"/>
    <property type="match status" value="1"/>
</dbReference>
<gene>
    <name evidence="5" type="ORF">B456_010G078600</name>
</gene>
<dbReference type="InterPro" id="IPR023214">
    <property type="entry name" value="HAD_sf"/>
</dbReference>
<evidence type="ECO:0008006" key="7">
    <source>
        <dbReference type="Google" id="ProtNLM"/>
    </source>
</evidence>
<dbReference type="InterPro" id="IPR014403">
    <property type="entry name" value="APS1/VSP"/>
</dbReference>
<reference evidence="5 6" key="1">
    <citation type="journal article" date="2012" name="Nature">
        <title>Repeated polyploidization of Gossypium genomes and the evolution of spinnable cotton fibres.</title>
        <authorList>
            <person name="Paterson A.H."/>
            <person name="Wendel J.F."/>
            <person name="Gundlach H."/>
            <person name="Guo H."/>
            <person name="Jenkins J."/>
            <person name="Jin D."/>
            <person name="Llewellyn D."/>
            <person name="Showmaker K.C."/>
            <person name="Shu S."/>
            <person name="Udall J."/>
            <person name="Yoo M.J."/>
            <person name="Byers R."/>
            <person name="Chen W."/>
            <person name="Doron-Faigenboim A."/>
            <person name="Duke M.V."/>
            <person name="Gong L."/>
            <person name="Grimwood J."/>
            <person name="Grover C."/>
            <person name="Grupp K."/>
            <person name="Hu G."/>
            <person name="Lee T.H."/>
            <person name="Li J."/>
            <person name="Lin L."/>
            <person name="Liu T."/>
            <person name="Marler B.S."/>
            <person name="Page J.T."/>
            <person name="Roberts A.W."/>
            <person name="Romanel E."/>
            <person name="Sanders W.S."/>
            <person name="Szadkowski E."/>
            <person name="Tan X."/>
            <person name="Tang H."/>
            <person name="Xu C."/>
            <person name="Wang J."/>
            <person name="Wang Z."/>
            <person name="Zhang D."/>
            <person name="Zhang L."/>
            <person name="Ashrafi H."/>
            <person name="Bedon F."/>
            <person name="Bowers J.E."/>
            <person name="Brubaker C.L."/>
            <person name="Chee P.W."/>
            <person name="Das S."/>
            <person name="Gingle A.R."/>
            <person name="Haigler C.H."/>
            <person name="Harker D."/>
            <person name="Hoffmann L.V."/>
            <person name="Hovav R."/>
            <person name="Jones D.C."/>
            <person name="Lemke C."/>
            <person name="Mansoor S."/>
            <person name="ur Rahman M."/>
            <person name="Rainville L.N."/>
            <person name="Rambani A."/>
            <person name="Reddy U.K."/>
            <person name="Rong J.K."/>
            <person name="Saranga Y."/>
            <person name="Scheffler B.E."/>
            <person name="Scheffler J.A."/>
            <person name="Stelly D.M."/>
            <person name="Triplett B.A."/>
            <person name="Van Deynze A."/>
            <person name="Vaslin M.F."/>
            <person name="Waghmare V.N."/>
            <person name="Walford S.A."/>
            <person name="Wright R.J."/>
            <person name="Zaki E.A."/>
            <person name="Zhang T."/>
            <person name="Dennis E.S."/>
            <person name="Mayer K.F."/>
            <person name="Peterson D.G."/>
            <person name="Rokhsar D.S."/>
            <person name="Wang X."/>
            <person name="Schmutz J."/>
        </authorList>
    </citation>
    <scope>NUCLEOTIDE SEQUENCE [LARGE SCALE GENOMIC DNA]</scope>
</reference>
<dbReference type="OMA" id="EYEMSAV"/>
<evidence type="ECO:0000313" key="6">
    <source>
        <dbReference type="Proteomes" id="UP000032304"/>
    </source>
</evidence>
<evidence type="ECO:0000256" key="3">
    <source>
        <dbReference type="PIRNR" id="PIRNR002674"/>
    </source>
</evidence>
<evidence type="ECO:0000256" key="4">
    <source>
        <dbReference type="SAM" id="SignalP"/>
    </source>
</evidence>
<protein>
    <recommendedName>
        <fullName evidence="7">Acid phosphatase</fullName>
    </recommendedName>
</protein>
<keyword evidence="6" id="KW-1185">Reference proteome</keyword>
<dbReference type="Pfam" id="PF03767">
    <property type="entry name" value="Acid_phosphat_B"/>
    <property type="match status" value="1"/>
</dbReference>
<dbReference type="InterPro" id="IPR036412">
    <property type="entry name" value="HAD-like_sf"/>
</dbReference>
<accession>A0A0D2SP97</accession>
<evidence type="ECO:0000313" key="5">
    <source>
        <dbReference type="EMBL" id="KJB65053.1"/>
    </source>
</evidence>
<dbReference type="PANTHER" id="PTHR31284">
    <property type="entry name" value="ACID PHOSPHATASE-LIKE PROTEIN"/>
    <property type="match status" value="1"/>
</dbReference>
<evidence type="ECO:0000256" key="2">
    <source>
        <dbReference type="ARBA" id="ARBA00023180"/>
    </source>
</evidence>
<feature type="chain" id="PRO_5002267401" description="Acid phosphatase" evidence="4">
    <location>
        <begin position="22"/>
        <end position="278"/>
    </location>
</feature>
<dbReference type="InterPro" id="IPR005519">
    <property type="entry name" value="Acid_phosphat_B-like"/>
</dbReference>
<name>A0A0D2SP97_GOSRA</name>
<dbReference type="PANTHER" id="PTHR31284:SF10">
    <property type="entry name" value="ACID PHOSPHATASE-LIKE PROTEIN"/>
    <property type="match status" value="1"/>
</dbReference>
<dbReference type="CDD" id="cd07535">
    <property type="entry name" value="HAD_VSP"/>
    <property type="match status" value="1"/>
</dbReference>
<keyword evidence="1 4" id="KW-0732">Signal</keyword>
<comment type="function">
    <text evidence="3">May function as somatic storage protein during early seedling development.</text>
</comment>
<dbReference type="eggNOG" id="ENOG502QS0C">
    <property type="taxonomic scope" value="Eukaryota"/>
</dbReference>
<dbReference type="SUPFAM" id="SSF56784">
    <property type="entry name" value="HAD-like"/>
    <property type="match status" value="1"/>
</dbReference>
<dbReference type="Gramene" id="KJB65053">
    <property type="protein sequence ID" value="KJB65053"/>
    <property type="gene ID" value="B456_010G078600"/>
</dbReference>
<organism evidence="5 6">
    <name type="scientific">Gossypium raimondii</name>
    <name type="common">Peruvian cotton</name>
    <name type="synonym">Gossypium klotzschianum subsp. raimondii</name>
    <dbReference type="NCBI Taxonomy" id="29730"/>
    <lineage>
        <taxon>Eukaryota</taxon>
        <taxon>Viridiplantae</taxon>
        <taxon>Streptophyta</taxon>
        <taxon>Embryophyta</taxon>
        <taxon>Tracheophyta</taxon>
        <taxon>Spermatophyta</taxon>
        <taxon>Magnoliopsida</taxon>
        <taxon>eudicotyledons</taxon>
        <taxon>Gunneridae</taxon>
        <taxon>Pentapetalae</taxon>
        <taxon>rosids</taxon>
        <taxon>malvids</taxon>
        <taxon>Malvales</taxon>
        <taxon>Malvaceae</taxon>
        <taxon>Malvoideae</taxon>
        <taxon>Gossypium</taxon>
    </lineage>
</organism>